<feature type="compositionally biased region" description="Low complexity" evidence="1">
    <location>
        <begin position="233"/>
        <end position="244"/>
    </location>
</feature>
<proteinExistence type="predicted"/>
<evidence type="ECO:0000313" key="2">
    <source>
        <dbReference type="EMBL" id="CAF4108247.1"/>
    </source>
</evidence>
<evidence type="ECO:0000256" key="1">
    <source>
        <dbReference type="SAM" id="MobiDB-lite"/>
    </source>
</evidence>
<name>A0A819VFU5_9BILA</name>
<gene>
    <name evidence="2" type="ORF">OKA104_LOCUS36059</name>
</gene>
<organism evidence="2 3">
    <name type="scientific">Adineta steineri</name>
    <dbReference type="NCBI Taxonomy" id="433720"/>
    <lineage>
        <taxon>Eukaryota</taxon>
        <taxon>Metazoa</taxon>
        <taxon>Spiralia</taxon>
        <taxon>Gnathifera</taxon>
        <taxon>Rotifera</taxon>
        <taxon>Eurotatoria</taxon>
        <taxon>Bdelloidea</taxon>
        <taxon>Adinetida</taxon>
        <taxon>Adinetidae</taxon>
        <taxon>Adineta</taxon>
    </lineage>
</organism>
<comment type="caution">
    <text evidence="2">The sequence shown here is derived from an EMBL/GenBank/DDBJ whole genome shotgun (WGS) entry which is preliminary data.</text>
</comment>
<evidence type="ECO:0000313" key="3">
    <source>
        <dbReference type="Proteomes" id="UP000663881"/>
    </source>
</evidence>
<sequence>MYIPGSMINNHQQQTSFLNHHLLHELNTRYLHDINTNGNNNLSTFLRPEHIHNLNGLSTSNNNFSPFSRPNISTSSVLSTQTNPRFHLNPISMKKENFSSSIKNSKKWCSAHVRISWMIYQHQQHNSSDLIPKANHLTSLFNYPSPLNHSNTTGCIPPSSNNAFGGLGTLFSPIPVQIDRKTTTTVNHDRSQFHRKVESHSKHNHNAPSKNINEINRKRSSIPLTLLKRSRSRSPQLPSSSNINSSIEQQYRLASTAQTNTYFPLISPRIATLMQHEYFLNSLRLSAANSNLNNSSLNIKDSISSNSSSSSKKAKYVKNKKESSISSNYDLISNSLL</sequence>
<dbReference type="EMBL" id="CAJOAY010005454">
    <property type="protein sequence ID" value="CAF4108247.1"/>
    <property type="molecule type" value="Genomic_DNA"/>
</dbReference>
<feature type="region of interest" description="Disordered" evidence="1">
    <location>
        <begin position="185"/>
        <end position="244"/>
    </location>
</feature>
<reference evidence="2" key="1">
    <citation type="submission" date="2021-02" db="EMBL/GenBank/DDBJ databases">
        <authorList>
            <person name="Nowell W R."/>
        </authorList>
    </citation>
    <scope>NUCLEOTIDE SEQUENCE</scope>
</reference>
<feature type="compositionally biased region" description="Basic and acidic residues" evidence="1">
    <location>
        <begin position="185"/>
        <end position="201"/>
    </location>
</feature>
<accession>A0A819VFU5</accession>
<protein>
    <submittedName>
        <fullName evidence="2">Uncharacterized protein</fullName>
    </submittedName>
</protein>
<dbReference type="AlphaFoldDB" id="A0A819VFU5"/>
<dbReference type="Proteomes" id="UP000663881">
    <property type="component" value="Unassembled WGS sequence"/>
</dbReference>